<feature type="region of interest" description="Disordered" evidence="1">
    <location>
        <begin position="199"/>
        <end position="219"/>
    </location>
</feature>
<protein>
    <submittedName>
        <fullName evidence="3">DUF1800 family protein</fullName>
    </submittedName>
</protein>
<dbReference type="RefSeq" id="WP_275031127.1">
    <property type="nucleotide sequence ID" value="NZ_CP118615.1"/>
</dbReference>
<organism evidence="3 4">
    <name type="scientific">Micromonospora cathayae</name>
    <dbReference type="NCBI Taxonomy" id="3028804"/>
    <lineage>
        <taxon>Bacteria</taxon>
        <taxon>Bacillati</taxon>
        <taxon>Actinomycetota</taxon>
        <taxon>Actinomycetes</taxon>
        <taxon>Micromonosporales</taxon>
        <taxon>Micromonosporaceae</taxon>
        <taxon>Micromonospora</taxon>
    </lineage>
</organism>
<keyword evidence="2" id="KW-1133">Transmembrane helix</keyword>
<reference evidence="3 4" key="1">
    <citation type="submission" date="2023-02" db="EMBL/GenBank/DDBJ databases">
        <authorList>
            <person name="Mo P."/>
        </authorList>
    </citation>
    <scope>NUCLEOTIDE SEQUENCE [LARGE SCALE GENOMIC DNA]</scope>
    <source>
        <strain evidence="3 4">HUAS 3</strain>
    </source>
</reference>
<feature type="compositionally biased region" description="Polar residues" evidence="1">
    <location>
        <begin position="210"/>
        <end position="219"/>
    </location>
</feature>
<keyword evidence="4" id="KW-1185">Reference proteome</keyword>
<evidence type="ECO:0000313" key="3">
    <source>
        <dbReference type="EMBL" id="WDZ84558.1"/>
    </source>
</evidence>
<keyword evidence="2" id="KW-0472">Membrane</keyword>
<dbReference type="EMBL" id="CP118615">
    <property type="protein sequence ID" value="WDZ84558.1"/>
    <property type="molecule type" value="Genomic_DNA"/>
</dbReference>
<sequence>MADQNVPPHRPRDEGRWDGRPHPTSDGYHQPHPAQPYHAAGHPPADPYHRGQDGPQGDPRTPYASWPGHPQQAGHPYQSGYPQQPAPAPQPAHAPWPGQPQPSAQQAPWPGVAEPARRGPQWVGPAGLGPQGYPGGSDRGLPNLDDDDDHGRRGSRRKALAALGGTAAVVAGGAALAMTPQFRGLFGEDAAVAGDATGTKVTDGNAARPSGQQPSTVRTYTEQNESYMGSRAGAALKKNTPTTGRIFAGPAAAAEATEVTVKTVLAKDPVRHLATRTTFGATPKVLADIKRMGIDAWLRWQLDPEKIAPTKAELKLSELPTLRMTSKQLREQRDMLNEKGAQPEKEMVDATIARQIWSDRQLFEVMVDFWNDFLHVAADFDGGEVYRHSFDLEVVRKYALASYPEMLVAANKHPALLLYLNQNDSRADAVNENLARENLELYSVGVDGGYTEKDVRQAAMLQTGRGVADGEYVFRADRHYVGKVKILGFSHANASKDPEQADAVIDSYIRYIALHPSTAKYIAQSLATRFVSDTPPKTLVDRLAKTYTANKGLIKPVLMTLFSSSEFWASVGQKVRRPMEYLIASYRVLGVSPEASPDYKADDNKRTAYARGLRQIHDKLRELGQYPMGQPTPDGYPDVYLAWTSAGTMVNGWNEVGDIVNGYRKAFSYVKPEKLVAKPPATAGAYVDALALRLVHQKLTAKEKALILGVAGVSAGTKVDATFNGAVTAVARAILASPQHHLR</sequence>
<feature type="compositionally biased region" description="Gly residues" evidence="1">
    <location>
        <begin position="126"/>
        <end position="138"/>
    </location>
</feature>
<keyword evidence="2" id="KW-0812">Transmembrane</keyword>
<feature type="region of interest" description="Disordered" evidence="1">
    <location>
        <begin position="1"/>
        <end position="158"/>
    </location>
</feature>
<name>A0ABY7ZPY6_9ACTN</name>
<accession>A0ABY7ZPY6</accession>
<dbReference type="Proteomes" id="UP001219605">
    <property type="component" value="Chromosome"/>
</dbReference>
<dbReference type="Pfam" id="PF08811">
    <property type="entry name" value="DUF1800"/>
    <property type="match status" value="1"/>
</dbReference>
<feature type="transmembrane region" description="Helical" evidence="2">
    <location>
        <begin position="159"/>
        <end position="178"/>
    </location>
</feature>
<evidence type="ECO:0000256" key="2">
    <source>
        <dbReference type="SAM" id="Phobius"/>
    </source>
</evidence>
<feature type="compositionally biased region" description="Basic and acidic residues" evidence="1">
    <location>
        <begin position="10"/>
        <end position="23"/>
    </location>
</feature>
<evidence type="ECO:0000256" key="1">
    <source>
        <dbReference type="SAM" id="MobiDB-lite"/>
    </source>
</evidence>
<evidence type="ECO:0000313" key="4">
    <source>
        <dbReference type="Proteomes" id="UP001219605"/>
    </source>
</evidence>
<feature type="compositionally biased region" description="Pro residues" evidence="1">
    <location>
        <begin position="84"/>
        <end position="100"/>
    </location>
</feature>
<feature type="compositionally biased region" description="Low complexity" evidence="1">
    <location>
        <begin position="101"/>
        <end position="111"/>
    </location>
</feature>
<dbReference type="InterPro" id="IPR014917">
    <property type="entry name" value="DUF1800"/>
</dbReference>
<gene>
    <name evidence="3" type="ORF">PVK37_29685</name>
</gene>
<proteinExistence type="predicted"/>